<feature type="transmembrane region" description="Helical" evidence="1">
    <location>
        <begin position="423"/>
        <end position="446"/>
    </location>
</feature>
<evidence type="ECO:0000313" key="2">
    <source>
        <dbReference type="EMBL" id="OXA49107.1"/>
    </source>
</evidence>
<dbReference type="AlphaFoldDB" id="A0A226DWL4"/>
<protein>
    <submittedName>
        <fullName evidence="2">Uncharacterized protein</fullName>
    </submittedName>
</protein>
<proteinExistence type="predicted"/>
<dbReference type="Proteomes" id="UP000198287">
    <property type="component" value="Unassembled WGS sequence"/>
</dbReference>
<evidence type="ECO:0000256" key="1">
    <source>
        <dbReference type="SAM" id="Phobius"/>
    </source>
</evidence>
<reference evidence="2 3" key="1">
    <citation type="submission" date="2015-12" db="EMBL/GenBank/DDBJ databases">
        <title>The genome of Folsomia candida.</title>
        <authorList>
            <person name="Faddeeva A."/>
            <person name="Derks M.F."/>
            <person name="Anvar Y."/>
            <person name="Smit S."/>
            <person name="Van Straalen N."/>
            <person name="Roelofs D."/>
        </authorList>
    </citation>
    <scope>NUCLEOTIDE SEQUENCE [LARGE SCALE GENOMIC DNA]</scope>
    <source>
        <strain evidence="2 3">VU population</strain>
        <tissue evidence="2">Whole body</tissue>
    </source>
</reference>
<keyword evidence="1" id="KW-1133">Transmembrane helix</keyword>
<keyword evidence="3" id="KW-1185">Reference proteome</keyword>
<dbReference type="EMBL" id="LNIX01000011">
    <property type="protein sequence ID" value="OXA49107.1"/>
    <property type="molecule type" value="Genomic_DNA"/>
</dbReference>
<comment type="caution">
    <text evidence="2">The sequence shown here is derived from an EMBL/GenBank/DDBJ whole genome shotgun (WGS) entry which is preliminary data.</text>
</comment>
<gene>
    <name evidence="2" type="ORF">Fcan01_16227</name>
</gene>
<keyword evidence="1" id="KW-0812">Transmembrane</keyword>
<accession>A0A226DWL4</accession>
<dbReference type="OrthoDB" id="509497at2759"/>
<keyword evidence="1" id="KW-0472">Membrane</keyword>
<name>A0A226DWL4_FOLCA</name>
<sequence length="468" mass="53146">MELISDVWAKPHFAVILPEILGQVMTFLPTCDLTTCTFINTGWEIEARKRLLTRKTVTLTPNNITLPGTIIPLRGGNRFRNLYMTNFLYSCPTILTDLLSSHAHHVVNLKLHLPLADPNWREYLVHLLTFLHNLGTLHITVVSYRGLIYPKFLPLSQQPRHFWKVRKPEMDSSTWPESSKLVEIVTLFPNLNVLSSDGIEPAVLHKFLHRGPPTLAGPRVTITRLELSDPHFNLGHFSEILQIVAETLESLKFFGMDNCPPHWLMNQASIVFPAMPRLKVFGIRQSPASFRMMSSQCSVVMPRLKFKFGGQSEISQRQEDFETSAAFFYSSFLREGNSVGVTVKELDLPLPPGDTFRTIGVMGEACEAAGQLEPKNVDFEEIELVDLVFYCFLFGGIVGHWTVGSGREVLFKLAAKEDVSRDTLLFLAWSMFFVLLSLVGITSTTWRIILYVRNLKQANISLRREIRD</sequence>
<evidence type="ECO:0000313" key="3">
    <source>
        <dbReference type="Proteomes" id="UP000198287"/>
    </source>
</evidence>
<organism evidence="2 3">
    <name type="scientific">Folsomia candida</name>
    <name type="common">Springtail</name>
    <dbReference type="NCBI Taxonomy" id="158441"/>
    <lineage>
        <taxon>Eukaryota</taxon>
        <taxon>Metazoa</taxon>
        <taxon>Ecdysozoa</taxon>
        <taxon>Arthropoda</taxon>
        <taxon>Hexapoda</taxon>
        <taxon>Collembola</taxon>
        <taxon>Entomobryomorpha</taxon>
        <taxon>Isotomoidea</taxon>
        <taxon>Isotomidae</taxon>
        <taxon>Proisotominae</taxon>
        <taxon>Folsomia</taxon>
    </lineage>
</organism>